<dbReference type="Pfam" id="PF08240">
    <property type="entry name" value="ADH_N"/>
    <property type="match status" value="1"/>
</dbReference>
<keyword evidence="4" id="KW-0560">Oxidoreductase</keyword>
<protein>
    <submittedName>
        <fullName evidence="8">Alcohol dehydrogenase catalytic domain-containing protein</fullName>
    </submittedName>
</protein>
<dbReference type="EMBL" id="WVIE01000011">
    <property type="protein sequence ID" value="NDJ17812.1"/>
    <property type="molecule type" value="Genomic_DNA"/>
</dbReference>
<dbReference type="SUPFAM" id="SSF50129">
    <property type="entry name" value="GroES-like"/>
    <property type="match status" value="1"/>
</dbReference>
<sequence length="392" mass="42478">MKAVCWNGTNDVRVETVPDPKIINPRDAVVKITSTAICGSDLHLYNGWNPTMQKGDILGHEFMGEVVELGRSVKNVKLGDRVVVPFAIACGSCFFCQRTLWSLCDNSNPNAWMAEAEMGHSPAGLFGYSHLTGGYAGGQAEYARVPFADVGLFKIPDGLTDEQVLFLTDIFPTGYMAAENCDIQPGDTVAIWGCGPVGQFAIRSAFLLGAERVIAIDLVPERLQMAKDGGAEVLNIAEVEVGDALNEMTGGMGPDSVMDAVGMEAHGFGLEGFYDKVKQAARLETDRPNVLRQAIVACRKGGTVSVPGVYTGFVDKMPMGAFMNKGLTMKTGQTHVHRYLRPLAERIQNGEIDPSFLITHRLPLEQAPHAYETFKHKQDGCIKVVLKPGQTV</sequence>
<evidence type="ECO:0000313" key="9">
    <source>
        <dbReference type="Proteomes" id="UP000646053"/>
    </source>
</evidence>
<dbReference type="PANTHER" id="PTHR42813:SF2">
    <property type="entry name" value="DEHYDROGENASE, ZINC-CONTAINING, PUTATIVE (AFU_ORTHOLOGUE AFUA_2G02810)-RELATED"/>
    <property type="match status" value="1"/>
</dbReference>
<dbReference type="Proteomes" id="UP000646053">
    <property type="component" value="Unassembled WGS sequence"/>
</dbReference>
<comment type="cofactor">
    <cofactor evidence="1 5">
        <name>Zn(2+)</name>
        <dbReference type="ChEBI" id="CHEBI:29105"/>
    </cofactor>
</comment>
<dbReference type="Pfam" id="PF00107">
    <property type="entry name" value="ADH_zinc_N"/>
    <property type="match status" value="1"/>
</dbReference>
<evidence type="ECO:0000256" key="3">
    <source>
        <dbReference type="ARBA" id="ARBA00022833"/>
    </source>
</evidence>
<accession>A0A8J7Z0D2</accession>
<dbReference type="Gene3D" id="3.40.50.720">
    <property type="entry name" value="NAD(P)-binding Rossmann-like Domain"/>
    <property type="match status" value="1"/>
</dbReference>
<evidence type="ECO:0000259" key="6">
    <source>
        <dbReference type="Pfam" id="PF00107"/>
    </source>
</evidence>
<organism evidence="8 9">
    <name type="scientific">Myxacorys almedinensis A</name>
    <dbReference type="NCBI Taxonomy" id="2690445"/>
    <lineage>
        <taxon>Bacteria</taxon>
        <taxon>Bacillati</taxon>
        <taxon>Cyanobacteriota</taxon>
        <taxon>Cyanophyceae</taxon>
        <taxon>Leptolyngbyales</taxon>
        <taxon>Leptolyngbyaceae</taxon>
        <taxon>Myxacorys</taxon>
        <taxon>Myxacorys almedinensis</taxon>
    </lineage>
</organism>
<dbReference type="InterPro" id="IPR036291">
    <property type="entry name" value="NAD(P)-bd_dom_sf"/>
</dbReference>
<evidence type="ECO:0000259" key="7">
    <source>
        <dbReference type="Pfam" id="PF08240"/>
    </source>
</evidence>
<reference evidence="8" key="1">
    <citation type="submission" date="2019-12" db="EMBL/GenBank/DDBJ databases">
        <title>High-Quality draft genome sequences of three cyanobacteria isolated from the limestone walls of the Old Cathedral of Coimbra.</title>
        <authorList>
            <person name="Tiago I."/>
            <person name="Soares F."/>
            <person name="Portugal A."/>
        </authorList>
    </citation>
    <scope>NUCLEOTIDE SEQUENCE</scope>
    <source>
        <strain evidence="8">A</strain>
    </source>
</reference>
<dbReference type="PROSITE" id="PS00059">
    <property type="entry name" value="ADH_ZINC"/>
    <property type="match status" value="1"/>
</dbReference>
<feature type="domain" description="Alcohol dehydrogenase-like N-terminal" evidence="7">
    <location>
        <begin position="25"/>
        <end position="157"/>
    </location>
</feature>
<gene>
    <name evidence="8" type="ORF">GS601_10990</name>
</gene>
<keyword evidence="9" id="KW-1185">Reference proteome</keyword>
<keyword evidence="2 5" id="KW-0479">Metal-binding</keyword>
<dbReference type="AlphaFoldDB" id="A0A8J7Z0D2"/>
<dbReference type="InterPro" id="IPR011032">
    <property type="entry name" value="GroES-like_sf"/>
</dbReference>
<name>A0A8J7Z0D2_9CYAN</name>
<evidence type="ECO:0000256" key="4">
    <source>
        <dbReference type="ARBA" id="ARBA00023002"/>
    </source>
</evidence>
<evidence type="ECO:0000256" key="2">
    <source>
        <dbReference type="ARBA" id="ARBA00022723"/>
    </source>
</evidence>
<dbReference type="GO" id="GO:0008270">
    <property type="term" value="F:zinc ion binding"/>
    <property type="evidence" value="ECO:0007669"/>
    <property type="project" value="InterPro"/>
</dbReference>
<dbReference type="Gene3D" id="3.90.180.10">
    <property type="entry name" value="Medium-chain alcohol dehydrogenases, catalytic domain"/>
    <property type="match status" value="1"/>
</dbReference>
<dbReference type="InterPro" id="IPR013149">
    <property type="entry name" value="ADH-like_C"/>
</dbReference>
<evidence type="ECO:0000256" key="5">
    <source>
        <dbReference type="RuleBase" id="RU361277"/>
    </source>
</evidence>
<comment type="similarity">
    <text evidence="5">Belongs to the zinc-containing alcohol dehydrogenase family.</text>
</comment>
<evidence type="ECO:0000256" key="1">
    <source>
        <dbReference type="ARBA" id="ARBA00001947"/>
    </source>
</evidence>
<dbReference type="InterPro" id="IPR013154">
    <property type="entry name" value="ADH-like_N"/>
</dbReference>
<dbReference type="SUPFAM" id="SSF51735">
    <property type="entry name" value="NAD(P)-binding Rossmann-fold domains"/>
    <property type="match status" value="1"/>
</dbReference>
<feature type="domain" description="Alcohol dehydrogenase-like C-terminal" evidence="6">
    <location>
        <begin position="196"/>
        <end position="263"/>
    </location>
</feature>
<keyword evidence="3 5" id="KW-0862">Zinc</keyword>
<dbReference type="RefSeq" id="WP_162423336.1">
    <property type="nucleotide sequence ID" value="NZ_WVIE01000011.1"/>
</dbReference>
<dbReference type="PANTHER" id="PTHR42813">
    <property type="entry name" value="ZINC-TYPE ALCOHOL DEHYDROGENASE-LIKE"/>
    <property type="match status" value="1"/>
</dbReference>
<dbReference type="CDD" id="cd08283">
    <property type="entry name" value="FDH_like_1"/>
    <property type="match status" value="1"/>
</dbReference>
<dbReference type="InterPro" id="IPR002328">
    <property type="entry name" value="ADH_Zn_CS"/>
</dbReference>
<dbReference type="GO" id="GO:0016491">
    <property type="term" value="F:oxidoreductase activity"/>
    <property type="evidence" value="ECO:0007669"/>
    <property type="project" value="UniProtKB-KW"/>
</dbReference>
<proteinExistence type="inferred from homology"/>
<comment type="caution">
    <text evidence="8">The sequence shown here is derived from an EMBL/GenBank/DDBJ whole genome shotgun (WGS) entry which is preliminary data.</text>
</comment>
<evidence type="ECO:0000313" key="8">
    <source>
        <dbReference type="EMBL" id="NDJ17812.1"/>
    </source>
</evidence>